<proteinExistence type="predicted"/>
<dbReference type="EMBL" id="JARKIB010000050">
    <property type="protein sequence ID" value="KAJ7755108.1"/>
    <property type="molecule type" value="Genomic_DNA"/>
</dbReference>
<reference evidence="1" key="1">
    <citation type="submission" date="2023-03" db="EMBL/GenBank/DDBJ databases">
        <title>Massive genome expansion in bonnet fungi (Mycena s.s.) driven by repeated elements and novel gene families across ecological guilds.</title>
        <authorList>
            <consortium name="Lawrence Berkeley National Laboratory"/>
            <person name="Harder C.B."/>
            <person name="Miyauchi S."/>
            <person name="Viragh M."/>
            <person name="Kuo A."/>
            <person name="Thoen E."/>
            <person name="Andreopoulos B."/>
            <person name="Lu D."/>
            <person name="Skrede I."/>
            <person name="Drula E."/>
            <person name="Henrissat B."/>
            <person name="Morin E."/>
            <person name="Kohler A."/>
            <person name="Barry K."/>
            <person name="LaButti K."/>
            <person name="Morin E."/>
            <person name="Salamov A."/>
            <person name="Lipzen A."/>
            <person name="Mereny Z."/>
            <person name="Hegedus B."/>
            <person name="Baldrian P."/>
            <person name="Stursova M."/>
            <person name="Weitz H."/>
            <person name="Taylor A."/>
            <person name="Grigoriev I.V."/>
            <person name="Nagy L.G."/>
            <person name="Martin F."/>
            <person name="Kauserud H."/>
        </authorList>
    </citation>
    <scope>NUCLEOTIDE SEQUENCE</scope>
    <source>
        <strain evidence="1">CBHHK182m</strain>
    </source>
</reference>
<accession>A0AAD7J3K1</accession>
<evidence type="ECO:0000313" key="2">
    <source>
        <dbReference type="Proteomes" id="UP001215598"/>
    </source>
</evidence>
<keyword evidence="2" id="KW-1185">Reference proteome</keyword>
<organism evidence="1 2">
    <name type="scientific">Mycena metata</name>
    <dbReference type="NCBI Taxonomy" id="1033252"/>
    <lineage>
        <taxon>Eukaryota</taxon>
        <taxon>Fungi</taxon>
        <taxon>Dikarya</taxon>
        <taxon>Basidiomycota</taxon>
        <taxon>Agaricomycotina</taxon>
        <taxon>Agaricomycetes</taxon>
        <taxon>Agaricomycetidae</taxon>
        <taxon>Agaricales</taxon>
        <taxon>Marasmiineae</taxon>
        <taxon>Mycenaceae</taxon>
        <taxon>Mycena</taxon>
    </lineage>
</organism>
<comment type="caution">
    <text evidence="1">The sequence shown here is derived from an EMBL/GenBank/DDBJ whole genome shotgun (WGS) entry which is preliminary data.</text>
</comment>
<sequence>MALRRSEVLRVAIFTENLLPKINGSTITLAHLFQHLHVCGIQAMLFGPESGMIEYAGAKLFDAFGVPLRVYPGLKINEDRDLPPHQPRDLRRDVWYPYCAGRVWQRTENILFPSSSTLSLGSTIAKLLGPVPDQYRFHDLPRTSEPSPYPRAIHCPILPKTVSRPTGRRSR</sequence>
<gene>
    <name evidence="1" type="ORF">B0H16DRAFT_1541084</name>
</gene>
<dbReference type="Proteomes" id="UP001215598">
    <property type="component" value="Unassembled WGS sequence"/>
</dbReference>
<dbReference type="AlphaFoldDB" id="A0AAD7J3K1"/>
<protein>
    <submittedName>
        <fullName evidence="1">Uncharacterized protein</fullName>
    </submittedName>
</protein>
<name>A0AAD7J3K1_9AGAR</name>
<evidence type="ECO:0000313" key="1">
    <source>
        <dbReference type="EMBL" id="KAJ7755108.1"/>
    </source>
</evidence>